<comment type="caution">
    <text evidence="1">The sequence shown here is derived from an EMBL/GenBank/DDBJ whole genome shotgun (WGS) entry which is preliminary data.</text>
</comment>
<protein>
    <submittedName>
        <fullName evidence="1">Uncharacterized protein</fullName>
    </submittedName>
</protein>
<reference evidence="1 2" key="1">
    <citation type="submission" date="2024-09" db="EMBL/GenBank/DDBJ databases">
        <authorList>
            <person name="Sun Q."/>
            <person name="Mori K."/>
        </authorList>
    </citation>
    <scope>NUCLEOTIDE SEQUENCE [LARGE SCALE GENOMIC DNA]</scope>
    <source>
        <strain evidence="1 2">NCAIM B.02415</strain>
    </source>
</reference>
<dbReference type="Proteomes" id="UP001589828">
    <property type="component" value="Unassembled WGS sequence"/>
</dbReference>
<organism evidence="1 2">
    <name type="scientific">Mucilaginibacter angelicae</name>
    <dbReference type="NCBI Taxonomy" id="869718"/>
    <lineage>
        <taxon>Bacteria</taxon>
        <taxon>Pseudomonadati</taxon>
        <taxon>Bacteroidota</taxon>
        <taxon>Sphingobacteriia</taxon>
        <taxon>Sphingobacteriales</taxon>
        <taxon>Sphingobacteriaceae</taxon>
        <taxon>Mucilaginibacter</taxon>
    </lineage>
</organism>
<dbReference type="RefSeq" id="WP_377026747.1">
    <property type="nucleotide sequence ID" value="NZ_JBHLTS010000080.1"/>
</dbReference>
<name>A0ABV6LHY9_9SPHI</name>
<accession>A0ABV6LHY9</accession>
<keyword evidence="2" id="KW-1185">Reference proteome</keyword>
<evidence type="ECO:0000313" key="2">
    <source>
        <dbReference type="Proteomes" id="UP001589828"/>
    </source>
</evidence>
<evidence type="ECO:0000313" key="1">
    <source>
        <dbReference type="EMBL" id="MFC0519048.1"/>
    </source>
</evidence>
<sequence length="99" mass="11141">MDDNIPVNLSFVAKAHTFMHKKARLAHIRYNTNSNGQNQCWRLVLDGEEVLVESVQIEAPVFTSRDWIEPIGQFKHHISVKDCDVVVSEAGVALITPIT</sequence>
<proteinExistence type="predicted"/>
<gene>
    <name evidence="1" type="ORF">ACFFGT_32850</name>
</gene>
<dbReference type="EMBL" id="JBHLTS010000080">
    <property type="protein sequence ID" value="MFC0519048.1"/>
    <property type="molecule type" value="Genomic_DNA"/>
</dbReference>